<dbReference type="PIRSF" id="PIRSF000412">
    <property type="entry name" value="SHMT"/>
    <property type="match status" value="1"/>
</dbReference>
<dbReference type="GO" id="GO:0030170">
    <property type="term" value="F:pyridoxal phosphate binding"/>
    <property type="evidence" value="ECO:0007669"/>
    <property type="project" value="InterPro"/>
</dbReference>
<dbReference type="AlphaFoldDB" id="A0A2G9YWH3"/>
<dbReference type="Gene3D" id="3.40.640.10">
    <property type="entry name" value="Type I PLP-dependent aspartate aminotransferase-like (Major domain)"/>
    <property type="match status" value="1"/>
</dbReference>
<dbReference type="GO" id="GO:0035999">
    <property type="term" value="P:tetrahydrofolate interconversion"/>
    <property type="evidence" value="ECO:0007669"/>
    <property type="project" value="InterPro"/>
</dbReference>
<evidence type="ECO:0000256" key="4">
    <source>
        <dbReference type="ARBA" id="ARBA00022490"/>
    </source>
</evidence>
<evidence type="ECO:0000256" key="6">
    <source>
        <dbReference type="ARBA" id="ARBA00022679"/>
    </source>
</evidence>
<dbReference type="PANTHER" id="PTHR11680:SF35">
    <property type="entry name" value="SERINE HYDROXYMETHYLTRANSFERASE 1"/>
    <property type="match status" value="1"/>
</dbReference>
<dbReference type="InterPro" id="IPR015424">
    <property type="entry name" value="PyrdxlP-dep_Trfase"/>
</dbReference>
<dbReference type="FunFam" id="3.40.640.10:FF:000101">
    <property type="entry name" value="Serine hydroxymethyltransferase"/>
    <property type="match status" value="1"/>
</dbReference>
<accession>A0A2G9YWH3</accession>
<feature type="domain" description="Serine hydroxymethyltransferase-like" evidence="9">
    <location>
        <begin position="3"/>
        <end position="377"/>
    </location>
</feature>
<dbReference type="GO" id="GO:0008168">
    <property type="term" value="F:methyltransferase activity"/>
    <property type="evidence" value="ECO:0007669"/>
    <property type="project" value="UniProtKB-KW"/>
</dbReference>
<dbReference type="InterPro" id="IPR001085">
    <property type="entry name" value="Ser_HO-MeTrfase"/>
</dbReference>
<evidence type="ECO:0000313" key="10">
    <source>
        <dbReference type="EMBL" id="PIP23083.1"/>
    </source>
</evidence>
<comment type="caution">
    <text evidence="10">The sequence shown here is derived from an EMBL/GenBank/DDBJ whole genome shotgun (WGS) entry which is preliminary data.</text>
</comment>
<dbReference type="InterPro" id="IPR049943">
    <property type="entry name" value="Ser_HO-MeTrfase-like"/>
</dbReference>
<keyword evidence="10" id="KW-0489">Methyltransferase</keyword>
<reference evidence="10 11" key="1">
    <citation type="submission" date="2017-09" db="EMBL/GenBank/DDBJ databases">
        <title>Depth-based differentiation of microbial function through sediment-hosted aquifers and enrichment of novel symbionts in the deep terrestrial subsurface.</title>
        <authorList>
            <person name="Probst A.J."/>
            <person name="Ladd B."/>
            <person name="Jarett J.K."/>
            <person name="Geller-Mcgrath D.E."/>
            <person name="Sieber C.M."/>
            <person name="Emerson J.B."/>
            <person name="Anantharaman K."/>
            <person name="Thomas B.C."/>
            <person name="Malmstrom R."/>
            <person name="Stieglmeier M."/>
            <person name="Klingl A."/>
            <person name="Woyke T."/>
            <person name="Ryan C.M."/>
            <person name="Banfield J.F."/>
        </authorList>
    </citation>
    <scope>NUCLEOTIDE SEQUENCE [LARGE SCALE GENOMIC DNA]</scope>
    <source>
        <strain evidence="10">CG23_combo_of_CG06-09_8_20_14_all_39_17</strain>
    </source>
</reference>
<dbReference type="EMBL" id="PCRO01000008">
    <property type="protein sequence ID" value="PIP23083.1"/>
    <property type="molecule type" value="Genomic_DNA"/>
</dbReference>
<evidence type="ECO:0000256" key="1">
    <source>
        <dbReference type="ARBA" id="ARBA00001933"/>
    </source>
</evidence>
<sequence length="407" mass="45080">MDKVLTLLQKHNKWRKECINLIASENVMSPLAEKCYCSDLMHRYAEGLPYKRYYRGLKYVDPIEEATIEEFKKQFKANFVDIRPISGTIANLAVFSALAERGDNIITLGIAGGSHVSHEKVGAAGMLGLNVSHFPFDQEGLGMDLEKAKAMISEIKPKFIVLGGSVILFPQPIKELRKECDKIGAKIVYDAAHVFGLIIAGCFQNPLAEGADIITSSTHKTFPGPQGGIIIGNIDEELQKKIQKKVFPGFSSNHHLHRVPALYVALKEMEKYGKNYGAQIIKNAKALASELDKLGFSVIGKKGGFTNSHQVSLDVESQGGGDFVAGELEKANIISNKNIIVVGKVDIENPRGVRLGAQEMTRYGMKEREMKKIAGFIKGVVLDKENPESIRKQVVKFRKQFQKIKYC</sequence>
<dbReference type="PROSITE" id="PS00096">
    <property type="entry name" value="SHMT"/>
    <property type="match status" value="1"/>
</dbReference>
<evidence type="ECO:0000256" key="8">
    <source>
        <dbReference type="PIRSR" id="PIRSR000412-50"/>
    </source>
</evidence>
<dbReference type="GO" id="GO:0005737">
    <property type="term" value="C:cytoplasm"/>
    <property type="evidence" value="ECO:0007669"/>
    <property type="project" value="TreeGrafter"/>
</dbReference>
<comment type="subunit">
    <text evidence="3">Homodimer.</text>
</comment>
<comment type="cofactor">
    <cofactor evidence="1 8">
        <name>pyridoxal 5'-phosphate</name>
        <dbReference type="ChEBI" id="CHEBI:597326"/>
    </cofactor>
</comment>
<dbReference type="SUPFAM" id="SSF53383">
    <property type="entry name" value="PLP-dependent transferases"/>
    <property type="match status" value="1"/>
</dbReference>
<comment type="similarity">
    <text evidence="2">Belongs to the SHMT family.</text>
</comment>
<organism evidence="10 11">
    <name type="scientific">Candidatus Nealsonbacteria bacterium CG23_combo_of_CG06-09_8_20_14_all_39_17</name>
    <dbReference type="NCBI Taxonomy" id="1974722"/>
    <lineage>
        <taxon>Bacteria</taxon>
        <taxon>Candidatus Nealsoniibacteriota</taxon>
    </lineage>
</organism>
<evidence type="ECO:0000313" key="11">
    <source>
        <dbReference type="Proteomes" id="UP000229976"/>
    </source>
</evidence>
<dbReference type="InterPro" id="IPR019798">
    <property type="entry name" value="Ser_HO-MeTrfase_PLP_BS"/>
</dbReference>
<evidence type="ECO:0000259" key="9">
    <source>
        <dbReference type="Pfam" id="PF00464"/>
    </source>
</evidence>
<protein>
    <submittedName>
        <fullName evidence="10">Serine hydroxymethyltransferase</fullName>
    </submittedName>
</protein>
<evidence type="ECO:0000256" key="3">
    <source>
        <dbReference type="ARBA" id="ARBA00011738"/>
    </source>
</evidence>
<dbReference type="GO" id="GO:0004372">
    <property type="term" value="F:glycine hydroxymethyltransferase activity"/>
    <property type="evidence" value="ECO:0007669"/>
    <property type="project" value="InterPro"/>
</dbReference>
<evidence type="ECO:0000256" key="2">
    <source>
        <dbReference type="ARBA" id="ARBA00006376"/>
    </source>
</evidence>
<keyword evidence="6 10" id="KW-0808">Transferase</keyword>
<evidence type="ECO:0000256" key="5">
    <source>
        <dbReference type="ARBA" id="ARBA00022563"/>
    </source>
</evidence>
<dbReference type="GO" id="GO:0032259">
    <property type="term" value="P:methylation"/>
    <property type="evidence" value="ECO:0007669"/>
    <property type="project" value="UniProtKB-KW"/>
</dbReference>
<dbReference type="Pfam" id="PF00464">
    <property type="entry name" value="SHMT"/>
    <property type="match status" value="1"/>
</dbReference>
<name>A0A2G9YWH3_9BACT</name>
<dbReference type="Gene3D" id="3.90.1150.10">
    <property type="entry name" value="Aspartate Aminotransferase, domain 1"/>
    <property type="match status" value="1"/>
</dbReference>
<keyword evidence="5" id="KW-0554">One-carbon metabolism</keyword>
<dbReference type="InterPro" id="IPR039429">
    <property type="entry name" value="SHMT-like_dom"/>
</dbReference>
<dbReference type="Proteomes" id="UP000229976">
    <property type="component" value="Unassembled WGS sequence"/>
</dbReference>
<dbReference type="InterPro" id="IPR015421">
    <property type="entry name" value="PyrdxlP-dep_Trfase_major"/>
</dbReference>
<keyword evidence="4" id="KW-0963">Cytoplasm</keyword>
<dbReference type="InterPro" id="IPR015422">
    <property type="entry name" value="PyrdxlP-dep_Trfase_small"/>
</dbReference>
<dbReference type="PANTHER" id="PTHR11680">
    <property type="entry name" value="SERINE HYDROXYMETHYLTRANSFERASE"/>
    <property type="match status" value="1"/>
</dbReference>
<feature type="modified residue" description="N6-(pyridoxal phosphate)lysine" evidence="8">
    <location>
        <position position="220"/>
    </location>
</feature>
<keyword evidence="7 8" id="KW-0663">Pyridoxal phosphate</keyword>
<gene>
    <name evidence="10" type="ORF">COX37_00435</name>
</gene>
<dbReference type="NCBIfam" id="NF000586">
    <property type="entry name" value="PRK00011.1"/>
    <property type="match status" value="1"/>
</dbReference>
<dbReference type="CDD" id="cd00378">
    <property type="entry name" value="SHMT"/>
    <property type="match status" value="1"/>
</dbReference>
<dbReference type="GO" id="GO:0019264">
    <property type="term" value="P:glycine biosynthetic process from serine"/>
    <property type="evidence" value="ECO:0007669"/>
    <property type="project" value="InterPro"/>
</dbReference>
<proteinExistence type="inferred from homology"/>
<evidence type="ECO:0000256" key="7">
    <source>
        <dbReference type="ARBA" id="ARBA00022898"/>
    </source>
</evidence>